<feature type="compositionally biased region" description="Polar residues" evidence="1">
    <location>
        <begin position="12"/>
        <end position="32"/>
    </location>
</feature>
<feature type="region of interest" description="Disordered" evidence="1">
    <location>
        <begin position="147"/>
        <end position="242"/>
    </location>
</feature>
<dbReference type="CDD" id="cd04458">
    <property type="entry name" value="CSP_CDS"/>
    <property type="match status" value="1"/>
</dbReference>
<dbReference type="Gene3D" id="2.40.50.140">
    <property type="entry name" value="Nucleic acid-binding proteins"/>
    <property type="match status" value="1"/>
</dbReference>
<evidence type="ECO:0000256" key="1">
    <source>
        <dbReference type="SAM" id="MobiDB-lite"/>
    </source>
</evidence>
<evidence type="ECO:0000313" key="4">
    <source>
        <dbReference type="Proteomes" id="UP000645828"/>
    </source>
</evidence>
<dbReference type="InterPro" id="IPR002059">
    <property type="entry name" value="CSP_DNA-bd"/>
</dbReference>
<dbReference type="EMBL" id="CAJHUB010000681">
    <property type="protein sequence ID" value="CAD7679145.1"/>
    <property type="molecule type" value="Genomic_DNA"/>
</dbReference>
<comment type="caution">
    <text evidence="3">The sequence shown here is derived from an EMBL/GenBank/DDBJ whole genome shotgun (WGS) entry which is preliminary data.</text>
</comment>
<dbReference type="InterPro" id="IPR012340">
    <property type="entry name" value="NA-bd_OB-fold"/>
</dbReference>
<dbReference type="InterPro" id="IPR050181">
    <property type="entry name" value="Cold_shock_domain"/>
</dbReference>
<dbReference type="InterPro" id="IPR011129">
    <property type="entry name" value="CSD"/>
</dbReference>
<keyword evidence="4" id="KW-1185">Reference proteome</keyword>
<dbReference type="PROSITE" id="PS51857">
    <property type="entry name" value="CSD_2"/>
    <property type="match status" value="1"/>
</dbReference>
<feature type="compositionally biased region" description="Basic and acidic residues" evidence="1">
    <location>
        <begin position="1"/>
        <end position="11"/>
    </location>
</feature>
<protein>
    <submittedName>
        <fullName evidence="3">(raccoon dog) hypothetical protein</fullName>
    </submittedName>
</protein>
<dbReference type="Proteomes" id="UP000645828">
    <property type="component" value="Unassembled WGS sequence"/>
</dbReference>
<sequence>MRIHRREREAETQPSATPTLSTADTKSYPTSSGIAGTCQWGQQDISRKVVGTVKWFNVRNGYGFINKNDTKEEVFVYQSTIKKNNPRKYLHSVQDEETMESDVDSKYEADHNHYRCYPHHRGLPHNSQQNYQNNKSREKRVLPFHRQGFPPYYIPNPHGCGPHVDQSSNPSVQGEGHTPQFCSSPPCQRQPREKGKEGNKENQSNEAEGQQPPQYGLPANPKSQDGKETKAASPLAENLSTP</sequence>
<dbReference type="Pfam" id="PF00313">
    <property type="entry name" value="CSD"/>
    <property type="match status" value="1"/>
</dbReference>
<feature type="compositionally biased region" description="Basic and acidic residues" evidence="1">
    <location>
        <begin position="190"/>
        <end position="200"/>
    </location>
</feature>
<dbReference type="AlphaFoldDB" id="A0A811YS83"/>
<proteinExistence type="predicted"/>
<reference evidence="3" key="1">
    <citation type="submission" date="2020-12" db="EMBL/GenBank/DDBJ databases">
        <authorList>
            <consortium name="Molecular Ecology Group"/>
        </authorList>
    </citation>
    <scope>NUCLEOTIDE SEQUENCE</scope>
    <source>
        <strain evidence="3">TBG_1078</strain>
    </source>
</reference>
<gene>
    <name evidence="3" type="ORF">NYPRO_LOCUS11944</name>
</gene>
<feature type="domain" description="CSD" evidence="2">
    <location>
        <begin position="48"/>
        <end position="115"/>
    </location>
</feature>
<dbReference type="GO" id="GO:0003676">
    <property type="term" value="F:nucleic acid binding"/>
    <property type="evidence" value="ECO:0007669"/>
    <property type="project" value="InterPro"/>
</dbReference>
<accession>A0A811YS83</accession>
<feature type="compositionally biased region" description="Polar residues" evidence="1">
    <location>
        <begin position="201"/>
        <end position="213"/>
    </location>
</feature>
<dbReference type="PANTHER" id="PTHR11544">
    <property type="entry name" value="COLD SHOCK DOMAIN CONTAINING PROTEINS"/>
    <property type="match status" value="1"/>
</dbReference>
<feature type="region of interest" description="Disordered" evidence="1">
    <location>
        <begin position="1"/>
        <end position="32"/>
    </location>
</feature>
<evidence type="ECO:0000259" key="2">
    <source>
        <dbReference type="PROSITE" id="PS51857"/>
    </source>
</evidence>
<dbReference type="PRINTS" id="PR00050">
    <property type="entry name" value="COLDSHOCK"/>
</dbReference>
<dbReference type="SMART" id="SM00357">
    <property type="entry name" value="CSP"/>
    <property type="match status" value="1"/>
</dbReference>
<evidence type="ECO:0000313" key="3">
    <source>
        <dbReference type="EMBL" id="CAD7679145.1"/>
    </source>
</evidence>
<organism evidence="3 4">
    <name type="scientific">Nyctereutes procyonoides</name>
    <name type="common">Raccoon dog</name>
    <name type="synonym">Canis procyonoides</name>
    <dbReference type="NCBI Taxonomy" id="34880"/>
    <lineage>
        <taxon>Eukaryota</taxon>
        <taxon>Metazoa</taxon>
        <taxon>Chordata</taxon>
        <taxon>Craniata</taxon>
        <taxon>Vertebrata</taxon>
        <taxon>Euteleostomi</taxon>
        <taxon>Mammalia</taxon>
        <taxon>Eutheria</taxon>
        <taxon>Laurasiatheria</taxon>
        <taxon>Carnivora</taxon>
        <taxon>Caniformia</taxon>
        <taxon>Canidae</taxon>
        <taxon>Nyctereutes</taxon>
    </lineage>
</organism>
<dbReference type="SUPFAM" id="SSF50249">
    <property type="entry name" value="Nucleic acid-binding proteins"/>
    <property type="match status" value="1"/>
</dbReference>
<name>A0A811YS83_NYCPR</name>